<feature type="region of interest" description="Disordered" evidence="2">
    <location>
        <begin position="656"/>
        <end position="716"/>
    </location>
</feature>
<dbReference type="PROSITE" id="PS50158">
    <property type="entry name" value="ZF_CCHC"/>
    <property type="match status" value="1"/>
</dbReference>
<evidence type="ECO:0000256" key="2">
    <source>
        <dbReference type="SAM" id="MobiDB-lite"/>
    </source>
</evidence>
<evidence type="ECO:0000313" key="5">
    <source>
        <dbReference type="Proteomes" id="UP001437256"/>
    </source>
</evidence>
<comment type="caution">
    <text evidence="4">The sequence shown here is derived from an EMBL/GenBank/DDBJ whole genome shotgun (WGS) entry which is preliminary data.</text>
</comment>
<proteinExistence type="predicted"/>
<feature type="compositionally biased region" description="Basic and acidic residues" evidence="2">
    <location>
        <begin position="1037"/>
        <end position="1051"/>
    </location>
</feature>
<feature type="region of interest" description="Disordered" evidence="2">
    <location>
        <begin position="1016"/>
        <end position="1085"/>
    </location>
</feature>
<feature type="region of interest" description="Disordered" evidence="2">
    <location>
        <begin position="738"/>
        <end position="763"/>
    </location>
</feature>
<keyword evidence="1" id="KW-0479">Metal-binding</keyword>
<dbReference type="Proteomes" id="UP001437256">
    <property type="component" value="Unassembled WGS sequence"/>
</dbReference>
<gene>
    <name evidence="4" type="ORF">AAF712_005648</name>
</gene>
<protein>
    <recommendedName>
        <fullName evidence="3">CCHC-type domain-containing protein</fullName>
    </recommendedName>
</protein>
<reference evidence="4 5" key="1">
    <citation type="submission" date="2024-05" db="EMBL/GenBank/DDBJ databases">
        <title>A draft genome resource for the thread blight pathogen Marasmius tenuissimus strain MS-2.</title>
        <authorList>
            <person name="Yulfo-Soto G.E."/>
            <person name="Baruah I.K."/>
            <person name="Amoako-Attah I."/>
            <person name="Bukari Y."/>
            <person name="Meinhardt L.W."/>
            <person name="Bailey B.A."/>
            <person name="Cohen S.P."/>
        </authorList>
    </citation>
    <scope>NUCLEOTIDE SEQUENCE [LARGE SCALE GENOMIC DNA]</scope>
    <source>
        <strain evidence="4 5">MS-2</strain>
    </source>
</reference>
<keyword evidence="1" id="KW-0863">Zinc-finger</keyword>
<keyword evidence="5" id="KW-1185">Reference proteome</keyword>
<name>A0ABR3A322_9AGAR</name>
<dbReference type="InterPro" id="IPR001878">
    <property type="entry name" value="Znf_CCHC"/>
</dbReference>
<accession>A0ABR3A322</accession>
<evidence type="ECO:0000259" key="3">
    <source>
        <dbReference type="PROSITE" id="PS50158"/>
    </source>
</evidence>
<organism evidence="4 5">
    <name type="scientific">Marasmius tenuissimus</name>
    <dbReference type="NCBI Taxonomy" id="585030"/>
    <lineage>
        <taxon>Eukaryota</taxon>
        <taxon>Fungi</taxon>
        <taxon>Dikarya</taxon>
        <taxon>Basidiomycota</taxon>
        <taxon>Agaricomycotina</taxon>
        <taxon>Agaricomycetes</taxon>
        <taxon>Agaricomycetidae</taxon>
        <taxon>Agaricales</taxon>
        <taxon>Marasmiineae</taxon>
        <taxon>Marasmiaceae</taxon>
        <taxon>Marasmius</taxon>
    </lineage>
</organism>
<evidence type="ECO:0000313" key="4">
    <source>
        <dbReference type="EMBL" id="KAL0067419.1"/>
    </source>
</evidence>
<dbReference type="SUPFAM" id="SSF50630">
    <property type="entry name" value="Acid proteases"/>
    <property type="match status" value="1"/>
</dbReference>
<keyword evidence="1" id="KW-0862">Zinc</keyword>
<sequence length="1085" mass="122111">GSGSVNDYLPTRRTRKKNPVTLGAFEEETPVQEETTPLKIHVLGFGSEDSELSPLTDSSEEVDRQVRFRDEESLTQELPPAGLGIPESDFTFQTPQERVNLDLNTAILGLRFLNIIRKNDELQKKIIRKRSKKDPEFRLEQKRKAALRGFHHQKFKVRILPPEEKSDSEDTMTEHVTRESWRDLTDAQKEQVASEKGKAHKFPVAFQGNTEDEWLCWFDDVEAAFVAKKITMDEAKIFCAISSMSYSLRKEVETLKSSRGRSWEEFKKEIESAWAIDAKYGSHEALRRVIDEFATMSLQVSESRFNAFVRRFRMEAAKLQKPPALLSNKTLVDMFLKAFDYMAMKAIVDGLQIRAQMKAQTGGGNAEESERRKQDPYTLEEVIGQAEMIMKSGSGYTYMQTSSESKMKRDAAEVPVPREVRQGTLRTPGKSEPAKKTELDDDTMKVLAKVDTYNTKLKTFQSDMEQFQTRVIENLQKSEKTLDNNLVELQKLIMTSATREPPKASYSSGYKPPMKTGTAMLGKAAQDMSTGTTCFMCGKTRHMAPECDYQEECIKKGWIRKGDGGKYVLYDGSPVPFVRFGENKQRWEIIKEKAEANHWPNTSGGEDPTAVLFVTEQEPGRESFMQKTAPDIADYPLIKEMAGRLRSMEDRREIRAVVPTIDTHASSDEEDEPSEESVSVNPVGGRTGRDKDATPVTTPPPSAKRPFDDVPAVTRPAIPRDHVVSISDVAGNVRHVTPNTDTLRLSKGPHRPQGPGASEAPKRTIIKSTDVEEEIVERMMKQELSVTQEELLAISPGVKKIFQRKARNRAIQRTSVESFIQEIASEDVEKVEKVIGTEASYVVQVSDMDLDEQFEVLKVAVGDLPAGAVVQKDITEVFRQDIESSDRSKIIIVASTSDALRSVYPKINQSDEVESILDSGSQIIAMDMMVAVGLGVHWDPDTVIHMQGANGQLKKTRGLARNVPFRFGDLTFYLQLHILDSAPYKVLLGRPFDVLTESQIHNYADGYQELTIRCPNSGQRSTIGTYPRGQGKKIVPRKTEHTLKDMGRPSEEQQSAEETESDKEQPQDNNYSSEEAGNFHDTLMN</sequence>
<dbReference type="InterPro" id="IPR021109">
    <property type="entry name" value="Peptidase_aspartic_dom_sf"/>
</dbReference>
<dbReference type="Pfam" id="PF13650">
    <property type="entry name" value="Asp_protease_2"/>
    <property type="match status" value="1"/>
</dbReference>
<evidence type="ECO:0000256" key="1">
    <source>
        <dbReference type="PROSITE-ProRule" id="PRU00047"/>
    </source>
</evidence>
<feature type="non-terminal residue" evidence="4">
    <location>
        <position position="1"/>
    </location>
</feature>
<feature type="domain" description="CCHC-type" evidence="3">
    <location>
        <begin position="534"/>
        <end position="547"/>
    </location>
</feature>
<dbReference type="Gene3D" id="2.40.70.10">
    <property type="entry name" value="Acid Proteases"/>
    <property type="match status" value="1"/>
</dbReference>
<dbReference type="EMBL" id="JBBXMP010000026">
    <property type="protein sequence ID" value="KAL0067419.1"/>
    <property type="molecule type" value="Genomic_DNA"/>
</dbReference>
<dbReference type="CDD" id="cd00303">
    <property type="entry name" value="retropepsin_like"/>
    <property type="match status" value="1"/>
</dbReference>